<sequence>MPFTKSTDRIPKLDKLDPIQLITLDKLNPIQLITLDKLNPIQLITLDKLNPIQLITLDKLNPIQLIRILLSQIERFDQMKGELKRAGLKNSYPNQINENVSKELGLNFTTIYYWKRKLGQIKPQHKHSHSEQKELMKRYYEIKDKTPKFRDEEIAKILKIGTRTLVRWKRQFKQQQLHQNSVNGL</sequence>
<dbReference type="Proteomes" id="UP000887572">
    <property type="component" value="Unplaced"/>
</dbReference>
<proteinExistence type="predicted"/>
<name>A0A914HNW5_GLORO</name>
<protein>
    <submittedName>
        <fullName evidence="2">Transposase</fullName>
    </submittedName>
</protein>
<reference evidence="2" key="1">
    <citation type="submission" date="2022-11" db="UniProtKB">
        <authorList>
            <consortium name="WormBaseParasite"/>
        </authorList>
    </citation>
    <scope>IDENTIFICATION</scope>
</reference>
<dbReference type="AlphaFoldDB" id="A0A914HNW5"/>
<accession>A0A914HNW5</accession>
<keyword evidence="1" id="KW-1185">Reference proteome</keyword>
<dbReference type="WBParaSite" id="Gr19_v10_g3270.t1">
    <property type="protein sequence ID" value="Gr19_v10_g3270.t1"/>
    <property type="gene ID" value="Gr19_v10_g3270"/>
</dbReference>
<organism evidence="1 2">
    <name type="scientific">Globodera rostochiensis</name>
    <name type="common">Golden nematode worm</name>
    <name type="synonym">Heterodera rostochiensis</name>
    <dbReference type="NCBI Taxonomy" id="31243"/>
    <lineage>
        <taxon>Eukaryota</taxon>
        <taxon>Metazoa</taxon>
        <taxon>Ecdysozoa</taxon>
        <taxon>Nematoda</taxon>
        <taxon>Chromadorea</taxon>
        <taxon>Rhabditida</taxon>
        <taxon>Tylenchina</taxon>
        <taxon>Tylenchomorpha</taxon>
        <taxon>Tylenchoidea</taxon>
        <taxon>Heteroderidae</taxon>
        <taxon>Heteroderinae</taxon>
        <taxon>Globodera</taxon>
    </lineage>
</organism>
<evidence type="ECO:0000313" key="1">
    <source>
        <dbReference type="Proteomes" id="UP000887572"/>
    </source>
</evidence>
<evidence type="ECO:0000313" key="2">
    <source>
        <dbReference type="WBParaSite" id="Gr19_v10_g3270.t1"/>
    </source>
</evidence>